<dbReference type="CDD" id="cd17330">
    <property type="entry name" value="MFS_SLC46_TetA_like"/>
    <property type="match status" value="1"/>
</dbReference>
<dbReference type="GO" id="GO:0016020">
    <property type="term" value="C:membrane"/>
    <property type="evidence" value="ECO:0007669"/>
    <property type="project" value="UniProtKB-SubCell"/>
</dbReference>
<gene>
    <name evidence="8" type="ORF">CURHAP_LOCUS51100</name>
</gene>
<feature type="transmembrane region" description="Helical" evidence="6">
    <location>
        <begin position="181"/>
        <end position="203"/>
    </location>
</feature>
<dbReference type="SUPFAM" id="SSF103473">
    <property type="entry name" value="MFS general substrate transporter"/>
    <property type="match status" value="1"/>
</dbReference>
<feature type="transmembrane region" description="Helical" evidence="6">
    <location>
        <begin position="439"/>
        <end position="458"/>
    </location>
</feature>
<evidence type="ECO:0000256" key="5">
    <source>
        <dbReference type="ARBA" id="ARBA00023136"/>
    </source>
</evidence>
<evidence type="ECO:0000256" key="6">
    <source>
        <dbReference type="SAM" id="Phobius"/>
    </source>
</evidence>
<evidence type="ECO:0000256" key="1">
    <source>
        <dbReference type="ARBA" id="ARBA00004141"/>
    </source>
</evidence>
<dbReference type="EMBL" id="CAEKDK010000008">
    <property type="protein sequence ID" value="CAB4290917.1"/>
    <property type="molecule type" value="Genomic_DNA"/>
</dbReference>
<reference evidence="8 9" key="1">
    <citation type="submission" date="2020-05" db="EMBL/GenBank/DDBJ databases">
        <authorList>
            <person name="Campoy J."/>
            <person name="Schneeberger K."/>
            <person name="Spophaly S."/>
        </authorList>
    </citation>
    <scope>NUCLEOTIDE SEQUENCE [LARGE SCALE GENOMIC DNA]</scope>
    <source>
        <strain evidence="8">PruArmRojPasFocal</strain>
    </source>
</reference>
<dbReference type="Proteomes" id="UP000507222">
    <property type="component" value="Unassembled WGS sequence"/>
</dbReference>
<dbReference type="InterPro" id="IPR020846">
    <property type="entry name" value="MFS_dom"/>
</dbReference>
<dbReference type="InterPro" id="IPR011701">
    <property type="entry name" value="MFS"/>
</dbReference>
<evidence type="ECO:0000256" key="4">
    <source>
        <dbReference type="ARBA" id="ARBA00022989"/>
    </source>
</evidence>
<organism evidence="8 9">
    <name type="scientific">Prunus armeniaca</name>
    <name type="common">Apricot</name>
    <name type="synonym">Armeniaca vulgaris</name>
    <dbReference type="NCBI Taxonomy" id="36596"/>
    <lineage>
        <taxon>Eukaryota</taxon>
        <taxon>Viridiplantae</taxon>
        <taxon>Streptophyta</taxon>
        <taxon>Embryophyta</taxon>
        <taxon>Tracheophyta</taxon>
        <taxon>Spermatophyta</taxon>
        <taxon>Magnoliopsida</taxon>
        <taxon>eudicotyledons</taxon>
        <taxon>Gunneridae</taxon>
        <taxon>Pentapetalae</taxon>
        <taxon>rosids</taxon>
        <taxon>fabids</taxon>
        <taxon>Rosales</taxon>
        <taxon>Rosaceae</taxon>
        <taxon>Amygdaloideae</taxon>
        <taxon>Amygdaleae</taxon>
        <taxon>Prunus</taxon>
    </lineage>
</organism>
<dbReference type="GO" id="GO:0022857">
    <property type="term" value="F:transmembrane transporter activity"/>
    <property type="evidence" value="ECO:0007669"/>
    <property type="project" value="InterPro"/>
</dbReference>
<evidence type="ECO:0000313" key="9">
    <source>
        <dbReference type="Proteomes" id="UP000507222"/>
    </source>
</evidence>
<feature type="domain" description="Major facilitator superfamily (MFS) profile" evidence="7">
    <location>
        <begin position="7"/>
        <end position="462"/>
    </location>
</feature>
<comment type="subcellular location">
    <subcellularLocation>
        <location evidence="1">Membrane</location>
        <topology evidence="1">Multi-pass membrane protein</topology>
    </subcellularLocation>
</comment>
<feature type="transmembrane region" description="Helical" evidence="6">
    <location>
        <begin position="119"/>
        <end position="137"/>
    </location>
</feature>
<dbReference type="PROSITE" id="PS50850">
    <property type="entry name" value="MFS"/>
    <property type="match status" value="1"/>
</dbReference>
<dbReference type="PANTHER" id="PTHR23504">
    <property type="entry name" value="MAJOR FACILITATOR SUPERFAMILY DOMAIN-CONTAINING PROTEIN 10"/>
    <property type="match status" value="1"/>
</dbReference>
<feature type="transmembrane region" description="Helical" evidence="6">
    <location>
        <begin position="12"/>
        <end position="37"/>
    </location>
</feature>
<feature type="transmembrane region" description="Helical" evidence="6">
    <location>
        <begin position="318"/>
        <end position="345"/>
    </location>
</feature>
<dbReference type="Pfam" id="PF07690">
    <property type="entry name" value="MFS_1"/>
    <property type="match status" value="1"/>
</dbReference>
<evidence type="ECO:0000259" key="7">
    <source>
        <dbReference type="PROSITE" id="PS50850"/>
    </source>
</evidence>
<dbReference type="PANTHER" id="PTHR23504:SF95">
    <property type="entry name" value="MAJOR FACILITATOR SUPERFAMILY PROTEIN"/>
    <property type="match status" value="1"/>
</dbReference>
<keyword evidence="5 6" id="KW-0472">Membrane</keyword>
<sequence length="482" mass="52409">MEEGIGGLRHLYMTVFLSGFASLMVIPAITDITMLALCPGQDDALLPFTSLVFNKRVLQNSDLVLQYKCILFYLNNFSSSKMISIMNFFILLFWIIGLGTVVMTPLIGNLSDVYGRKSLLTVPLTLSIIPLVILAYSRETNFFYAYFALRTVTAMVCEGSINCLTLAYVADTVSERERVSAFGILAGFLSASFVCGTLAARFLSTASTFQVAAFASMLATIYMRVFLKESLPARDGTLRQPILKGGSDAIEEDGYSPETIEVFKKVPSAGDLICLLRSSKTLSQAAIVSFFQSLAEGGLQASLMYFLKARFHFNKNQFADLMLIVGISGTVSQLLFMPMLAPVIGEEKLLSIGLLVGSFNMFLNSISWAVWVPYAATLFSAFGFLVQPSIRSIASKQVGPDEQGKAQGCISGISSFANIVSPLIFSSLTALFLSEEAPFYFPGFSIMCIGLAMIIAFVQSTMIRASPVPSHKISSIISVEST</sequence>
<evidence type="ECO:0000256" key="2">
    <source>
        <dbReference type="ARBA" id="ARBA00022448"/>
    </source>
</evidence>
<keyword evidence="2" id="KW-0813">Transport</keyword>
<dbReference type="AlphaFoldDB" id="A0A6J5VTB8"/>
<feature type="transmembrane region" description="Helical" evidence="6">
    <location>
        <begin position="365"/>
        <end position="387"/>
    </location>
</feature>
<keyword evidence="4 6" id="KW-1133">Transmembrane helix</keyword>
<feature type="transmembrane region" description="Helical" evidence="6">
    <location>
        <begin position="408"/>
        <end position="433"/>
    </location>
</feature>
<keyword evidence="3 6" id="KW-0812">Transmembrane</keyword>
<evidence type="ECO:0000256" key="3">
    <source>
        <dbReference type="ARBA" id="ARBA00022692"/>
    </source>
</evidence>
<proteinExistence type="predicted"/>
<evidence type="ECO:0000313" key="8">
    <source>
        <dbReference type="EMBL" id="CAB4290917.1"/>
    </source>
</evidence>
<name>A0A6J5VTB8_PRUAR</name>
<protein>
    <recommendedName>
        <fullName evidence="7">Major facilitator superfamily (MFS) profile domain-containing protein</fullName>
    </recommendedName>
</protein>
<feature type="transmembrane region" description="Helical" evidence="6">
    <location>
        <begin position="82"/>
        <end position="107"/>
    </location>
</feature>
<accession>A0A6J5VTB8</accession>
<feature type="transmembrane region" description="Helical" evidence="6">
    <location>
        <begin position="209"/>
        <end position="227"/>
    </location>
</feature>
<dbReference type="Gene3D" id="1.20.1250.20">
    <property type="entry name" value="MFS general substrate transporter like domains"/>
    <property type="match status" value="1"/>
</dbReference>
<feature type="transmembrane region" description="Helical" evidence="6">
    <location>
        <begin position="143"/>
        <end position="169"/>
    </location>
</feature>
<dbReference type="InterPro" id="IPR036259">
    <property type="entry name" value="MFS_trans_sf"/>
</dbReference>